<dbReference type="PANTHER" id="PTHR30024">
    <property type="entry name" value="ALIPHATIC SULFONATES-BINDING PROTEIN-RELATED"/>
    <property type="match status" value="1"/>
</dbReference>
<organism evidence="5 6">
    <name type="scientific">Negativicoccus succinicivorans</name>
    <dbReference type="NCBI Taxonomy" id="620903"/>
    <lineage>
        <taxon>Bacteria</taxon>
        <taxon>Bacillati</taxon>
        <taxon>Bacillota</taxon>
        <taxon>Negativicutes</taxon>
        <taxon>Veillonellales</taxon>
        <taxon>Veillonellaceae</taxon>
        <taxon>Negativicoccus</taxon>
    </lineage>
</organism>
<dbReference type="SMART" id="SM00062">
    <property type="entry name" value="PBPb"/>
    <property type="match status" value="1"/>
</dbReference>
<dbReference type="EMBL" id="JACHHI010000002">
    <property type="protein sequence ID" value="MBB6477585.1"/>
    <property type="molecule type" value="Genomic_DNA"/>
</dbReference>
<comment type="subcellular location">
    <subcellularLocation>
        <location evidence="1">Periplasm</location>
    </subcellularLocation>
</comment>
<comment type="similarity">
    <text evidence="2">Belongs to the bacterial solute-binding protein SsuA/TauA family.</text>
</comment>
<dbReference type="Pfam" id="PF13379">
    <property type="entry name" value="NMT1_2"/>
    <property type="match status" value="1"/>
</dbReference>
<dbReference type="RefSeq" id="WP_159822990.1">
    <property type="nucleotide sequence ID" value="NZ_CABWNB010000003.1"/>
</dbReference>
<dbReference type="PROSITE" id="PS51257">
    <property type="entry name" value="PROKAR_LIPOPROTEIN"/>
    <property type="match status" value="1"/>
</dbReference>
<dbReference type="AlphaFoldDB" id="A0A841R105"/>
<sequence length="350" mass="37549">MKEILWRLLALCLGILMLAGCGQESASPSAAPIPVKVGMLRLASSAPLFIGIEKGYFAEEGIAPEPVWFDAAQPIAVATASNAIDVGATGLTAGLYNLAAAGQVPYLVADKGREVPEHSGSFLVVTPQAYAAGVHEVKDLAGKTLGNTQAGSTYQYMAGHLLEQAGLDRTAVNYANLGKVSAVLAALTSGQIDGAIVNEPFASQLLESGQVKLLTPVGERLTYQTSAVFYAPRFAQNNDAGKRFMRAYIRACRDYYDAVFADAPAMTPAKRLETDARFREVVEIISRYTQTPAADVSRSLPYIDRDGKLATDDIAKQIAWYRANGFMEHDLAAEACIRTQSWQAAYDSLK</sequence>
<reference evidence="5 6" key="1">
    <citation type="submission" date="2020-08" db="EMBL/GenBank/DDBJ databases">
        <title>Genomic Encyclopedia of Type Strains, Phase IV (KMG-IV): sequencing the most valuable type-strain genomes for metagenomic binning, comparative biology and taxonomic classification.</title>
        <authorList>
            <person name="Goeker M."/>
        </authorList>
    </citation>
    <scope>NUCLEOTIDE SEQUENCE [LARGE SCALE GENOMIC DNA]</scope>
    <source>
        <strain evidence="5 6">DSM 21255</strain>
    </source>
</reference>
<evidence type="ECO:0000313" key="6">
    <source>
        <dbReference type="Proteomes" id="UP000591941"/>
    </source>
</evidence>
<comment type="caution">
    <text evidence="5">The sequence shown here is derived from an EMBL/GenBank/DDBJ whole genome shotgun (WGS) entry which is preliminary data.</text>
</comment>
<evidence type="ECO:0000256" key="1">
    <source>
        <dbReference type="ARBA" id="ARBA00004418"/>
    </source>
</evidence>
<evidence type="ECO:0000256" key="2">
    <source>
        <dbReference type="ARBA" id="ARBA00010742"/>
    </source>
</evidence>
<evidence type="ECO:0000256" key="3">
    <source>
        <dbReference type="ARBA" id="ARBA00022729"/>
    </source>
</evidence>
<dbReference type="SUPFAM" id="SSF53850">
    <property type="entry name" value="Periplasmic binding protein-like II"/>
    <property type="match status" value="1"/>
</dbReference>
<name>A0A841R105_9FIRM</name>
<dbReference type="OrthoDB" id="9815602at2"/>
<accession>A0A841R105</accession>
<protein>
    <submittedName>
        <fullName evidence="5">NitT/TauT family transport system substrate-binding protein</fullName>
    </submittedName>
</protein>
<dbReference type="GO" id="GO:0042597">
    <property type="term" value="C:periplasmic space"/>
    <property type="evidence" value="ECO:0007669"/>
    <property type="project" value="UniProtKB-SubCell"/>
</dbReference>
<dbReference type="Proteomes" id="UP000591941">
    <property type="component" value="Unassembled WGS sequence"/>
</dbReference>
<feature type="domain" description="Solute-binding protein family 3/N-terminal" evidence="4">
    <location>
        <begin position="34"/>
        <end position="263"/>
    </location>
</feature>
<keyword evidence="3" id="KW-0732">Signal</keyword>
<keyword evidence="6" id="KW-1185">Reference proteome</keyword>
<dbReference type="PANTHER" id="PTHR30024:SF47">
    <property type="entry name" value="TAURINE-BINDING PERIPLASMIC PROTEIN"/>
    <property type="match status" value="1"/>
</dbReference>
<dbReference type="Gene3D" id="3.40.190.10">
    <property type="entry name" value="Periplasmic binding protein-like II"/>
    <property type="match status" value="2"/>
</dbReference>
<gene>
    <name evidence="5" type="ORF">HNR45_000615</name>
</gene>
<evidence type="ECO:0000313" key="5">
    <source>
        <dbReference type="EMBL" id="MBB6477585.1"/>
    </source>
</evidence>
<dbReference type="GO" id="GO:0042918">
    <property type="term" value="P:alkanesulfonate transmembrane transport"/>
    <property type="evidence" value="ECO:0007669"/>
    <property type="project" value="TreeGrafter"/>
</dbReference>
<dbReference type="GeneID" id="93485888"/>
<dbReference type="InterPro" id="IPR001638">
    <property type="entry name" value="Solute-binding_3/MltF_N"/>
</dbReference>
<evidence type="ECO:0000259" key="4">
    <source>
        <dbReference type="SMART" id="SM00062"/>
    </source>
</evidence>
<proteinExistence type="inferred from homology"/>